<dbReference type="PANTHER" id="PTHR35897">
    <property type="entry name" value="METHYLTRANSFERASE AUSD"/>
    <property type="match status" value="1"/>
</dbReference>
<evidence type="ECO:0000256" key="4">
    <source>
        <dbReference type="ARBA" id="ARBA00038314"/>
    </source>
</evidence>
<dbReference type="InterPro" id="IPR051654">
    <property type="entry name" value="Meroterpenoid_MTases"/>
</dbReference>
<keyword evidence="6" id="KW-1185">Reference proteome</keyword>
<keyword evidence="3" id="KW-0949">S-adenosyl-L-methionine</keyword>
<dbReference type="PANTHER" id="PTHR35897:SF1">
    <property type="entry name" value="METHYLTRANSFERASE AUSD"/>
    <property type="match status" value="1"/>
</dbReference>
<dbReference type="EMBL" id="JAQQWI010000014">
    <property type="protein sequence ID" value="KAK8013209.1"/>
    <property type="molecule type" value="Genomic_DNA"/>
</dbReference>
<evidence type="ECO:0000256" key="1">
    <source>
        <dbReference type="ARBA" id="ARBA00005179"/>
    </source>
</evidence>
<evidence type="ECO:0000313" key="6">
    <source>
        <dbReference type="Proteomes" id="UP001396898"/>
    </source>
</evidence>
<comment type="caution">
    <text evidence="5">The sequence shown here is derived from an EMBL/GenBank/DDBJ whole genome shotgun (WGS) entry which is preliminary data.</text>
</comment>
<keyword evidence="2" id="KW-0808">Transferase</keyword>
<comment type="pathway">
    <text evidence="1">Secondary metabolite biosynthesis.</text>
</comment>
<comment type="similarity">
    <text evidence="4">Belongs to the class I-like SAM-binding methyltransferase superfamily.</text>
</comment>
<evidence type="ECO:0008006" key="7">
    <source>
        <dbReference type="Google" id="ProtNLM"/>
    </source>
</evidence>
<reference evidence="5 6" key="1">
    <citation type="submission" date="2023-01" db="EMBL/GenBank/DDBJ databases">
        <title>Analysis of 21 Apiospora genomes using comparative genomics revels a genus with tremendous synthesis potential of carbohydrate active enzymes and secondary metabolites.</title>
        <authorList>
            <person name="Sorensen T."/>
        </authorList>
    </citation>
    <scope>NUCLEOTIDE SEQUENCE [LARGE SCALE GENOMIC DNA]</scope>
    <source>
        <strain evidence="5 6">CBS 20057</strain>
    </source>
</reference>
<protein>
    <recommendedName>
        <fullName evidence="7">SRR1-like domain-containing protein</fullName>
    </recommendedName>
</protein>
<evidence type="ECO:0000256" key="3">
    <source>
        <dbReference type="ARBA" id="ARBA00022691"/>
    </source>
</evidence>
<sequence>MADSKQAYDLEQLKARIYRAELPDDIGPIRQLLEEYSGIPAQEASAHIHAVRDKMWAVKPYTCIGTLRFLSLAFVDDPHYQAALVRLRAPGSTAKFLDMACCVGQVLRHLAWSGVAPSRLYGADLECPFIEAGFELFRDRDAAFGREATLVVGDALAEAEGTGGGGDPALAVLDGQISIVHASAFFHLFTWTDQVVAAKRVVRFFRKEASVGAGADGDGDGDGKGAMIFGRQVASTSPREIVGVRGERRFLHDGASWQRLWDEVGEATGTRWRTEVEMEGVEEGQTDHLADVSTRRMNFVCFKL</sequence>
<dbReference type="SUPFAM" id="SSF53335">
    <property type="entry name" value="S-adenosyl-L-methionine-dependent methyltransferases"/>
    <property type="match status" value="1"/>
</dbReference>
<accession>A0ABR1RIU3</accession>
<evidence type="ECO:0000256" key="2">
    <source>
        <dbReference type="ARBA" id="ARBA00022679"/>
    </source>
</evidence>
<proteinExistence type="inferred from homology"/>
<gene>
    <name evidence="5" type="ORF">PG991_009480</name>
</gene>
<dbReference type="InterPro" id="IPR029063">
    <property type="entry name" value="SAM-dependent_MTases_sf"/>
</dbReference>
<dbReference type="Proteomes" id="UP001396898">
    <property type="component" value="Unassembled WGS sequence"/>
</dbReference>
<evidence type="ECO:0000313" key="5">
    <source>
        <dbReference type="EMBL" id="KAK8013209.1"/>
    </source>
</evidence>
<name>A0ABR1RIU3_9PEZI</name>
<dbReference type="Gene3D" id="3.40.50.150">
    <property type="entry name" value="Vaccinia Virus protein VP39"/>
    <property type="match status" value="1"/>
</dbReference>
<organism evidence="5 6">
    <name type="scientific">Apiospora marii</name>
    <dbReference type="NCBI Taxonomy" id="335849"/>
    <lineage>
        <taxon>Eukaryota</taxon>
        <taxon>Fungi</taxon>
        <taxon>Dikarya</taxon>
        <taxon>Ascomycota</taxon>
        <taxon>Pezizomycotina</taxon>
        <taxon>Sordariomycetes</taxon>
        <taxon>Xylariomycetidae</taxon>
        <taxon>Amphisphaeriales</taxon>
        <taxon>Apiosporaceae</taxon>
        <taxon>Apiospora</taxon>
    </lineage>
</organism>